<feature type="transmembrane region" description="Helical" evidence="2">
    <location>
        <begin position="216"/>
        <end position="239"/>
    </location>
</feature>
<dbReference type="Pfam" id="PF06808">
    <property type="entry name" value="DctM"/>
    <property type="match status" value="1"/>
</dbReference>
<feature type="transmembrane region" description="Helical" evidence="2">
    <location>
        <begin position="12"/>
        <end position="32"/>
    </location>
</feature>
<feature type="transmembrane region" description="Helical" evidence="2">
    <location>
        <begin position="363"/>
        <end position="381"/>
    </location>
</feature>
<keyword evidence="2" id="KW-0812">Transmembrane</keyword>
<sequence>MSGHANFRSPLVMVATGLMYVVGALLVGGALYTAKFGVFDDALVRVGGFTLGALFLLFHSLRQPSHVLRWLLDLVLVILIGIAAWRYFIIADFLDSGLYLLQPLDLWCGLGGVLALLELTRRVIGFPLVLVSLLVASYAYFGDSLPGMLSHSGISYSELLQTFWYSFDGVFGQPLAVVTSTILVFIIFGAVLESLGIGQVLLNLSLRTLGRLRGGAAYAAVMASGLFGTVSGSVVANVVGTGVVTMPMIKRSGFSARFAGAVEAAASSGGQIMPPIMGAVAFIMADMTGIPYLKICLAALIPALLYYGSLFISIGAEAHRIGITAPDRRSLPTLNRQDWMLLLAFLVPLILIVVLMLQGRSPAMAGLWAIGAALILGLLFNPKARNIQALKNIVSGSASAGGTILIAVGAVGIIIAVMNLTGLGLRFASSIQSVADGSLFLSLVLMALACLVLGMGMPTVPAYLIIILIMGPAVEALGISTIAAHMFVVYFAVLSAITPPVALAAFAAAPIAGANPMSIGMTAMGRLALIGFLTPFVFVYSPSMLLITDFSFGELIWSLARLVMAAYLIAIISIRGRLWWGLSAAVSIALVVPSLPLQVFGAFMGGVALIAASRFKRPLTTSL</sequence>
<keyword evidence="2" id="KW-0472">Membrane</keyword>
<dbReference type="EMBL" id="JASCQO010000041">
    <property type="protein sequence ID" value="MDI5934983.1"/>
    <property type="molecule type" value="Genomic_DNA"/>
</dbReference>
<comment type="caution">
    <text evidence="4">The sequence shown here is derived from an EMBL/GenBank/DDBJ whole genome shotgun (WGS) entry which is preliminary data.</text>
</comment>
<dbReference type="NCBIfam" id="TIGR02123">
    <property type="entry name" value="TRAP_fused"/>
    <property type="match status" value="1"/>
</dbReference>
<keyword evidence="5" id="KW-1185">Reference proteome</keyword>
<feature type="transmembrane region" description="Helical" evidence="2">
    <location>
        <begin position="292"/>
        <end position="318"/>
    </location>
</feature>
<dbReference type="InterPro" id="IPR010656">
    <property type="entry name" value="DctM"/>
</dbReference>
<comment type="subcellular location">
    <subcellularLocation>
        <location evidence="1">Cell inner membrane</location>
        <topology evidence="1">Multi-pass membrane protein</topology>
    </subcellularLocation>
</comment>
<accession>A0ABT6VPT0</accession>
<keyword evidence="1" id="KW-0997">Cell inner membrane</keyword>
<keyword evidence="1" id="KW-0813">Transport</keyword>
<feature type="transmembrane region" description="Helical" evidence="2">
    <location>
        <begin position="437"/>
        <end position="455"/>
    </location>
</feature>
<gene>
    <name evidence="4" type="ORF">QLQ84_14390</name>
</gene>
<feature type="transmembrane region" description="Helical" evidence="2">
    <location>
        <begin position="555"/>
        <end position="574"/>
    </location>
</feature>
<feature type="transmembrane region" description="Helical" evidence="2">
    <location>
        <begin position="523"/>
        <end position="543"/>
    </location>
</feature>
<dbReference type="RefSeq" id="WP_282722451.1">
    <property type="nucleotide sequence ID" value="NZ_JASCQO010000041.1"/>
</dbReference>
<evidence type="ECO:0000256" key="2">
    <source>
        <dbReference type="SAM" id="Phobius"/>
    </source>
</evidence>
<protein>
    <submittedName>
        <fullName evidence="4">TRAP transporter fused permease subunit</fullName>
    </submittedName>
</protein>
<dbReference type="PANTHER" id="PTHR43849">
    <property type="entry name" value="BLL3936 PROTEIN"/>
    <property type="match status" value="1"/>
</dbReference>
<keyword evidence="2" id="KW-1133">Transmembrane helix</keyword>
<dbReference type="Proteomes" id="UP001244242">
    <property type="component" value="Unassembled WGS sequence"/>
</dbReference>
<evidence type="ECO:0000313" key="5">
    <source>
        <dbReference type="Proteomes" id="UP001244242"/>
    </source>
</evidence>
<organism evidence="4 5">
    <name type="scientific">Halomonas kalidii</name>
    <dbReference type="NCBI Taxonomy" id="3043293"/>
    <lineage>
        <taxon>Bacteria</taxon>
        <taxon>Pseudomonadati</taxon>
        <taxon>Pseudomonadota</taxon>
        <taxon>Gammaproteobacteria</taxon>
        <taxon>Oceanospirillales</taxon>
        <taxon>Halomonadaceae</taxon>
        <taxon>Halomonas</taxon>
    </lineage>
</organism>
<feature type="transmembrane region" description="Helical" evidence="2">
    <location>
        <begin position="393"/>
        <end position="417"/>
    </location>
</feature>
<feature type="transmembrane region" description="Helical" evidence="2">
    <location>
        <begin position="339"/>
        <end position="357"/>
    </location>
</feature>
<keyword evidence="1" id="KW-1003">Cell membrane</keyword>
<feature type="transmembrane region" description="Helical" evidence="2">
    <location>
        <begin position="462"/>
        <end position="483"/>
    </location>
</feature>
<name>A0ABT6VPT0_9GAMM</name>
<dbReference type="PANTHER" id="PTHR43849:SF2">
    <property type="entry name" value="BLL3936 PROTEIN"/>
    <property type="match status" value="1"/>
</dbReference>
<dbReference type="InterPro" id="IPR011853">
    <property type="entry name" value="TRAP_DctM-Dct_fused"/>
</dbReference>
<feature type="transmembrane region" description="Helical" evidence="2">
    <location>
        <begin position="586"/>
        <end position="612"/>
    </location>
</feature>
<evidence type="ECO:0000256" key="1">
    <source>
        <dbReference type="RuleBase" id="RU369079"/>
    </source>
</evidence>
<feature type="domain" description="TRAP C4-dicarboxylate transport system permease DctM subunit" evidence="3">
    <location>
        <begin position="113"/>
        <end position="548"/>
    </location>
</feature>
<evidence type="ECO:0000259" key="3">
    <source>
        <dbReference type="Pfam" id="PF06808"/>
    </source>
</evidence>
<feature type="transmembrane region" description="Helical" evidence="2">
    <location>
        <begin position="70"/>
        <end position="90"/>
    </location>
</feature>
<reference evidence="4 5" key="1">
    <citation type="submission" date="2023-04" db="EMBL/GenBank/DDBJ databases">
        <title>Halomonas strains isolated from rhizosphere soil.</title>
        <authorList>
            <person name="Xu L."/>
            <person name="Sun J.-Q."/>
        </authorList>
    </citation>
    <scope>NUCLEOTIDE SEQUENCE [LARGE SCALE GENOMIC DNA]</scope>
    <source>
        <strain evidence="4 5">LN1S58</strain>
    </source>
</reference>
<feature type="transmembrane region" description="Helical" evidence="2">
    <location>
        <begin position="124"/>
        <end position="141"/>
    </location>
</feature>
<proteinExistence type="predicted"/>
<feature type="transmembrane region" description="Helical" evidence="2">
    <location>
        <begin position="175"/>
        <end position="204"/>
    </location>
</feature>
<evidence type="ECO:0000313" key="4">
    <source>
        <dbReference type="EMBL" id="MDI5934983.1"/>
    </source>
</evidence>
<comment type="function">
    <text evidence="1">Part of the tripartite ATP-independent periplasmic (TRAP) transport system.</text>
</comment>
<feature type="transmembrane region" description="Helical" evidence="2">
    <location>
        <begin position="38"/>
        <end position="58"/>
    </location>
</feature>
<feature type="transmembrane region" description="Helical" evidence="2">
    <location>
        <begin position="96"/>
        <end position="117"/>
    </location>
</feature>
<feature type="transmembrane region" description="Helical" evidence="2">
    <location>
        <begin position="489"/>
        <end position="511"/>
    </location>
</feature>